<dbReference type="SUPFAM" id="SSF51735">
    <property type="entry name" value="NAD(P)-binding Rossmann-fold domains"/>
    <property type="match status" value="1"/>
</dbReference>
<dbReference type="Gene3D" id="3.40.50.720">
    <property type="entry name" value="NAD(P)-binding Rossmann-like Domain"/>
    <property type="match status" value="1"/>
</dbReference>
<dbReference type="STRING" id="153721.MYP_4812"/>
<dbReference type="PRINTS" id="PR01713">
    <property type="entry name" value="NUCEPIMERASE"/>
</dbReference>
<protein>
    <recommendedName>
        <fullName evidence="2">NAD-dependent epimerase/dehydratase domain-containing protein</fullName>
    </recommendedName>
</protein>
<dbReference type="AlphaFoldDB" id="A0A098LMG3"/>
<feature type="domain" description="NAD-dependent epimerase/dehydratase" evidence="2">
    <location>
        <begin position="17"/>
        <end position="256"/>
    </location>
</feature>
<dbReference type="eggNOG" id="COG0451">
    <property type="taxonomic scope" value="Bacteria"/>
</dbReference>
<dbReference type="Gene3D" id="3.90.25.10">
    <property type="entry name" value="UDP-galactose 4-epimerase, domain 1"/>
    <property type="match status" value="1"/>
</dbReference>
<evidence type="ECO:0000259" key="2">
    <source>
        <dbReference type="Pfam" id="PF01370"/>
    </source>
</evidence>
<dbReference type="PANTHER" id="PTHR43000">
    <property type="entry name" value="DTDP-D-GLUCOSE 4,6-DEHYDRATASE-RELATED"/>
    <property type="match status" value="1"/>
</dbReference>
<dbReference type="InterPro" id="IPR036291">
    <property type="entry name" value="NAD(P)-bd_dom_sf"/>
</dbReference>
<dbReference type="OrthoDB" id="9811743at2"/>
<gene>
    <name evidence="3" type="ORF">MYP_4812</name>
</gene>
<evidence type="ECO:0000313" key="4">
    <source>
        <dbReference type="Proteomes" id="UP000030185"/>
    </source>
</evidence>
<reference evidence="3 4" key="1">
    <citation type="submission" date="2014-09" db="EMBL/GenBank/DDBJ databases">
        <title>Sporocytophaga myxococcoides PG-01 genome sequencing.</title>
        <authorList>
            <person name="Liu L."/>
            <person name="Gao P.J."/>
            <person name="Chen G.J."/>
            <person name="Wang L.S."/>
        </authorList>
    </citation>
    <scope>NUCLEOTIDE SEQUENCE [LARGE SCALE GENOMIC DNA]</scope>
    <source>
        <strain evidence="3 4">PG-01</strain>
    </source>
</reference>
<keyword evidence="4" id="KW-1185">Reference proteome</keyword>
<accession>A0A098LMG3</accession>
<dbReference type="Proteomes" id="UP000030185">
    <property type="component" value="Unassembled WGS sequence"/>
</dbReference>
<dbReference type="Pfam" id="PF01370">
    <property type="entry name" value="Epimerase"/>
    <property type="match status" value="1"/>
</dbReference>
<sequence length="334" mass="36791">MFQTPFHKENLSKCSFLVTGGAGFIGSNLVEYLLKYNAGKVKVLDNLSTGFYHNIAAYEDNPSFEFIEGDIRNSETCQKACEGVDIVFHQAALGSVPRSINDPITSNEVNVNGFLNMLVAVKDQSVKRMVFASSSSVYGDNQDLPKLEGKVGNALSPYSVTKKINEMYADVFSKIYGINLIGLRYFNVFGPRQNVQGAYAAVIPRFIEAFLTGGKVIFHGDGSQSRDFTFVENAVQANIKAAFTDNPKALNTIYNAAFGDTISLVGVFKKLQEISGNKEIQPEIHPKRVGDIQDSLANISKAKALLGYEPAIKVSQGLEITYNWYKFNLESIKK</sequence>
<comment type="similarity">
    <text evidence="1">Belongs to the NAD(P)-dependent epimerase/dehydratase family.</text>
</comment>
<evidence type="ECO:0000256" key="1">
    <source>
        <dbReference type="ARBA" id="ARBA00007637"/>
    </source>
</evidence>
<name>A0A098LMG3_9BACT</name>
<dbReference type="EMBL" id="BBLT01000014">
    <property type="protein sequence ID" value="GAL87582.1"/>
    <property type="molecule type" value="Genomic_DNA"/>
</dbReference>
<dbReference type="InterPro" id="IPR001509">
    <property type="entry name" value="Epimerase_deHydtase"/>
</dbReference>
<dbReference type="RefSeq" id="WP_045469306.1">
    <property type="nucleotide sequence ID" value="NZ_BBLT01000014.1"/>
</dbReference>
<dbReference type="CDD" id="cd05256">
    <property type="entry name" value="UDP_AE_SDR_e"/>
    <property type="match status" value="1"/>
</dbReference>
<organism evidence="3 4">
    <name type="scientific">Sporocytophaga myxococcoides</name>
    <dbReference type="NCBI Taxonomy" id="153721"/>
    <lineage>
        <taxon>Bacteria</taxon>
        <taxon>Pseudomonadati</taxon>
        <taxon>Bacteroidota</taxon>
        <taxon>Cytophagia</taxon>
        <taxon>Cytophagales</taxon>
        <taxon>Cytophagaceae</taxon>
        <taxon>Sporocytophaga</taxon>
    </lineage>
</organism>
<proteinExistence type="inferred from homology"/>
<comment type="caution">
    <text evidence="3">The sequence shown here is derived from an EMBL/GenBank/DDBJ whole genome shotgun (WGS) entry which is preliminary data.</text>
</comment>
<evidence type="ECO:0000313" key="3">
    <source>
        <dbReference type="EMBL" id="GAL87582.1"/>
    </source>
</evidence>